<evidence type="ECO:0000313" key="1">
    <source>
        <dbReference type="EMBL" id="GAG01429.1"/>
    </source>
</evidence>
<reference evidence="1" key="1">
    <citation type="journal article" date="2014" name="Front. Microbiol.">
        <title>High frequency of phylogenetically diverse reductive dehalogenase-homologous genes in deep subseafloor sedimentary metagenomes.</title>
        <authorList>
            <person name="Kawai M."/>
            <person name="Futagami T."/>
            <person name="Toyoda A."/>
            <person name="Takaki Y."/>
            <person name="Nishi S."/>
            <person name="Hori S."/>
            <person name="Arai W."/>
            <person name="Tsubouchi T."/>
            <person name="Morono Y."/>
            <person name="Uchiyama I."/>
            <person name="Ito T."/>
            <person name="Fujiyama A."/>
            <person name="Inagaki F."/>
            <person name="Takami H."/>
        </authorList>
    </citation>
    <scope>NUCLEOTIDE SEQUENCE</scope>
    <source>
        <strain evidence="1">Expedition CK06-06</strain>
    </source>
</reference>
<sequence>EAGEDAFEEYQKLAVKYPSRSAELKRILIPTTRYLEDIENREKTNKVISNIKTNNDLKELERDRGLYEDEGIDVDTILRHFGQGF</sequence>
<comment type="caution">
    <text evidence="1">The sequence shown here is derived from an EMBL/GenBank/DDBJ whole genome shotgun (WGS) entry which is preliminary data.</text>
</comment>
<name>X0U6L2_9ZZZZ</name>
<dbReference type="EMBL" id="BARS01025189">
    <property type="protein sequence ID" value="GAG01429.1"/>
    <property type="molecule type" value="Genomic_DNA"/>
</dbReference>
<dbReference type="AlphaFoldDB" id="X0U6L2"/>
<organism evidence="1">
    <name type="scientific">marine sediment metagenome</name>
    <dbReference type="NCBI Taxonomy" id="412755"/>
    <lineage>
        <taxon>unclassified sequences</taxon>
        <taxon>metagenomes</taxon>
        <taxon>ecological metagenomes</taxon>
    </lineage>
</organism>
<accession>X0U6L2</accession>
<proteinExistence type="predicted"/>
<protein>
    <submittedName>
        <fullName evidence="1">Uncharacterized protein</fullName>
    </submittedName>
</protein>
<gene>
    <name evidence="1" type="ORF">S01H1_39846</name>
</gene>
<feature type="non-terminal residue" evidence="1">
    <location>
        <position position="1"/>
    </location>
</feature>